<dbReference type="EMBL" id="JACJPW010000010">
    <property type="protein sequence ID" value="MBD2180627.1"/>
    <property type="molecule type" value="Genomic_DNA"/>
</dbReference>
<organism evidence="1 2">
    <name type="scientific">Aerosakkonema funiforme FACHB-1375</name>
    <dbReference type="NCBI Taxonomy" id="2949571"/>
    <lineage>
        <taxon>Bacteria</taxon>
        <taxon>Bacillati</taxon>
        <taxon>Cyanobacteriota</taxon>
        <taxon>Cyanophyceae</taxon>
        <taxon>Oscillatoriophycideae</taxon>
        <taxon>Aerosakkonematales</taxon>
        <taxon>Aerosakkonemataceae</taxon>
        <taxon>Aerosakkonema</taxon>
    </lineage>
</organism>
<dbReference type="RefSeq" id="WP_190463023.1">
    <property type="nucleotide sequence ID" value="NZ_JACJPW010000010.1"/>
</dbReference>
<evidence type="ECO:0000313" key="1">
    <source>
        <dbReference type="EMBL" id="MBD2180627.1"/>
    </source>
</evidence>
<gene>
    <name evidence="1" type="ORF">H6G03_05835</name>
</gene>
<comment type="caution">
    <text evidence="1">The sequence shown here is derived from an EMBL/GenBank/DDBJ whole genome shotgun (WGS) entry which is preliminary data.</text>
</comment>
<reference evidence="1" key="2">
    <citation type="submission" date="2020-08" db="EMBL/GenBank/DDBJ databases">
        <authorList>
            <person name="Chen M."/>
            <person name="Teng W."/>
            <person name="Zhao L."/>
            <person name="Hu C."/>
            <person name="Zhou Y."/>
            <person name="Han B."/>
            <person name="Song L."/>
            <person name="Shu W."/>
        </authorList>
    </citation>
    <scope>NUCLEOTIDE SEQUENCE</scope>
    <source>
        <strain evidence="1">FACHB-1375</strain>
    </source>
</reference>
<name>A0A926VD01_9CYAN</name>
<sequence>MSKKLAKKFPLFSGNATPYVFLSLPNHNKIFQIVSTSFRSQFELEIELKNAGFIPEKDFLVYPDGISYKPKVKDFLDSSPAFARFLQSAEAIRKIYNPRKEQ</sequence>
<accession>A0A926VD01</accession>
<evidence type="ECO:0000313" key="2">
    <source>
        <dbReference type="Proteomes" id="UP000641646"/>
    </source>
</evidence>
<keyword evidence="2" id="KW-1185">Reference proteome</keyword>
<reference evidence="1" key="1">
    <citation type="journal article" date="2015" name="ISME J.">
        <title>Draft Genome Sequence of Streptomyces incarnatus NRRL8089, which Produces the Nucleoside Antibiotic Sinefungin.</title>
        <authorList>
            <person name="Oshima K."/>
            <person name="Hattori M."/>
            <person name="Shimizu H."/>
            <person name="Fukuda K."/>
            <person name="Nemoto M."/>
            <person name="Inagaki K."/>
            <person name="Tamura T."/>
        </authorList>
    </citation>
    <scope>NUCLEOTIDE SEQUENCE</scope>
    <source>
        <strain evidence="1">FACHB-1375</strain>
    </source>
</reference>
<dbReference type="AlphaFoldDB" id="A0A926VD01"/>
<proteinExistence type="predicted"/>
<dbReference type="Proteomes" id="UP000641646">
    <property type="component" value="Unassembled WGS sequence"/>
</dbReference>
<protein>
    <submittedName>
        <fullName evidence="1">Uncharacterized protein</fullName>
    </submittedName>
</protein>